<feature type="region of interest" description="Disordered" evidence="1">
    <location>
        <begin position="689"/>
        <end position="711"/>
    </location>
</feature>
<feature type="compositionally biased region" description="Low complexity" evidence="1">
    <location>
        <begin position="450"/>
        <end position="459"/>
    </location>
</feature>
<feature type="compositionally biased region" description="Basic and acidic residues" evidence="1">
    <location>
        <begin position="198"/>
        <end position="216"/>
    </location>
</feature>
<comment type="caution">
    <text evidence="2">The sequence shown here is derived from an EMBL/GenBank/DDBJ whole genome shotgun (WGS) entry which is preliminary data.</text>
</comment>
<feature type="region of interest" description="Disordered" evidence="1">
    <location>
        <begin position="566"/>
        <end position="623"/>
    </location>
</feature>
<evidence type="ECO:0000313" key="2">
    <source>
        <dbReference type="EMBL" id="KFG42049.1"/>
    </source>
</evidence>
<feature type="region of interest" description="Disordered" evidence="1">
    <location>
        <begin position="509"/>
        <end position="537"/>
    </location>
</feature>
<dbReference type="OrthoDB" id="332540at2759"/>
<feature type="compositionally biased region" description="Polar residues" evidence="1">
    <location>
        <begin position="141"/>
        <end position="160"/>
    </location>
</feature>
<feature type="region of interest" description="Disordered" evidence="1">
    <location>
        <begin position="128"/>
        <end position="481"/>
    </location>
</feature>
<dbReference type="AlphaFoldDB" id="A0A086KCD1"/>
<evidence type="ECO:0000313" key="3">
    <source>
        <dbReference type="Proteomes" id="UP000028828"/>
    </source>
</evidence>
<feature type="compositionally biased region" description="Low complexity" evidence="1">
    <location>
        <begin position="689"/>
        <end position="707"/>
    </location>
</feature>
<protein>
    <submittedName>
        <fullName evidence="2">Uncharacterized protein</fullName>
    </submittedName>
</protein>
<feature type="region of interest" description="Disordered" evidence="1">
    <location>
        <begin position="761"/>
        <end position="782"/>
    </location>
</feature>
<feature type="compositionally biased region" description="Low complexity" evidence="1">
    <location>
        <begin position="566"/>
        <end position="587"/>
    </location>
</feature>
<feature type="region of interest" description="Disordered" evidence="1">
    <location>
        <begin position="46"/>
        <end position="68"/>
    </location>
</feature>
<feature type="compositionally biased region" description="Gly residues" evidence="1">
    <location>
        <begin position="592"/>
        <end position="607"/>
    </location>
</feature>
<accession>A0A086KCD1</accession>
<gene>
    <name evidence="2" type="ORF">TGP89_227980</name>
</gene>
<sequence>MYPHPSHQHGQRHSAEASPQREPSFSRPGQAGVYTLEDAHCFPYGKAPPGSVPSQLGPGGLHAPVVAHARTPGPFSHFEPSAPSAGFAARPALHPVGLYEARRGASQGSPGGAELQYPSAQKFPSLPVSQSVQCEAPPTPFSKSSQLVSRQPSGVASRSYDQGRALPPAGPYAPAHAGGASSLHMGHPTLQPSATGLYRREDGQDRGSSQLRDDATASRGLLPAAAYPRSEPSPVESELTAGESSERVVAQGPVGPQGPFLAGSPGAPVSAGGMGVPFARRPSQDHSQETSWGPGASAESRRSLSGGTASQVPGPSPVPVPTPGQDCVGQTGPQSLPASGALRLAAFAPSSRETEALPHKGTPSPSPMQPSAARRDPSPSVGRGPGPPQGPGLQSPLRAGDLAHTVGGQSGSEGLAGGAPQASSREGADLLHVPSLPRGNAYSNSPPGRPAAAPATAPPQDGASSSGPTFEGIEQTHLGPPLSPEVLTRLLHARRARLRRNPLLRYLEGSVSQPRSTKRMRPEARHGVGREAEAPSLSRPFEEALRGCSTPLNIDLYYDLAERPGPHSLSSSLKSSSPSPGDSACEGEAGREGGPGGFSATRSGGGEDAPALPAGDRNKNAGAPSAASAAAAAAAAAATKDDSLQWCHQQIQQVLLQHPEISASAAQSRNHRPLFHQSVLAEAAMSAHGGAGAASSPGSFASAHSPSESGAGWKRWRDVDVVPPPQQLEELLIVLAAAVKVHVAELMTLASAAEAAEFAARASRDGTDASRQSASSEDEERPRRVLCARHILAAAAQIPSLD</sequence>
<feature type="compositionally biased region" description="Basic residues" evidence="1">
    <location>
        <begin position="1"/>
        <end position="12"/>
    </location>
</feature>
<evidence type="ECO:0000256" key="1">
    <source>
        <dbReference type="SAM" id="MobiDB-lite"/>
    </source>
</evidence>
<feature type="compositionally biased region" description="Low complexity" evidence="1">
    <location>
        <begin position="163"/>
        <end position="180"/>
    </location>
</feature>
<dbReference type="VEuPathDB" id="ToxoDB:TGP89_227980"/>
<reference evidence="2 3" key="1">
    <citation type="submission" date="2014-03" db="EMBL/GenBank/DDBJ databases">
        <authorList>
            <person name="Sibley D."/>
            <person name="Venepally P."/>
            <person name="Karamycheva S."/>
            <person name="Hadjithomas M."/>
            <person name="Khan A."/>
            <person name="Brunk B."/>
            <person name="Roos D."/>
            <person name="Caler E."/>
            <person name="Lorenzi H."/>
        </authorList>
    </citation>
    <scope>NUCLEOTIDE SEQUENCE [LARGE SCALE GENOMIC DNA]</scope>
    <source>
        <strain evidence="3">p89</strain>
    </source>
</reference>
<dbReference type="Proteomes" id="UP000028828">
    <property type="component" value="Unassembled WGS sequence"/>
</dbReference>
<proteinExistence type="predicted"/>
<feature type="compositionally biased region" description="Low complexity" evidence="1">
    <location>
        <begin position="262"/>
        <end position="271"/>
    </location>
</feature>
<name>A0A086KCD1_TOXGO</name>
<feature type="compositionally biased region" description="Gly residues" evidence="1">
    <location>
        <begin position="408"/>
        <end position="417"/>
    </location>
</feature>
<feature type="region of interest" description="Disordered" evidence="1">
    <location>
        <begin position="1"/>
        <end position="32"/>
    </location>
</feature>
<feature type="compositionally biased region" description="Basic and acidic residues" evidence="1">
    <location>
        <begin position="520"/>
        <end position="533"/>
    </location>
</feature>
<dbReference type="EMBL" id="AEYI02001055">
    <property type="protein sequence ID" value="KFG42049.1"/>
    <property type="molecule type" value="Genomic_DNA"/>
</dbReference>
<organism evidence="2 3">
    <name type="scientific">Toxoplasma gondii p89</name>
    <dbReference type="NCBI Taxonomy" id="943119"/>
    <lineage>
        <taxon>Eukaryota</taxon>
        <taxon>Sar</taxon>
        <taxon>Alveolata</taxon>
        <taxon>Apicomplexa</taxon>
        <taxon>Conoidasida</taxon>
        <taxon>Coccidia</taxon>
        <taxon>Eucoccidiorida</taxon>
        <taxon>Eimeriorina</taxon>
        <taxon>Sarcocystidae</taxon>
        <taxon>Toxoplasma</taxon>
    </lineage>
</organism>